<evidence type="ECO:0000259" key="12">
    <source>
        <dbReference type="PROSITE" id="PS50109"/>
    </source>
</evidence>
<keyword evidence="9" id="KW-0902">Two-component regulatory system</keyword>
<dbReference type="RefSeq" id="WP_150969621.1">
    <property type="nucleotide sequence ID" value="NZ_VZDO01000007.1"/>
</dbReference>
<evidence type="ECO:0000256" key="2">
    <source>
        <dbReference type="ARBA" id="ARBA00004370"/>
    </source>
</evidence>
<organism evidence="14 15">
    <name type="scientific">Plantimonas leprariae</name>
    <dbReference type="NCBI Taxonomy" id="2615207"/>
    <lineage>
        <taxon>Bacteria</taxon>
        <taxon>Pseudomonadati</taxon>
        <taxon>Pseudomonadota</taxon>
        <taxon>Alphaproteobacteria</taxon>
        <taxon>Hyphomicrobiales</taxon>
        <taxon>Aurantimonadaceae</taxon>
        <taxon>Plantimonas</taxon>
    </lineage>
</organism>
<evidence type="ECO:0000256" key="7">
    <source>
        <dbReference type="ARBA" id="ARBA00022777"/>
    </source>
</evidence>
<dbReference type="SMART" id="SM00304">
    <property type="entry name" value="HAMP"/>
    <property type="match status" value="1"/>
</dbReference>
<dbReference type="PROSITE" id="PS50109">
    <property type="entry name" value="HIS_KIN"/>
    <property type="match status" value="1"/>
</dbReference>
<dbReference type="Pfam" id="PF00512">
    <property type="entry name" value="HisKA"/>
    <property type="match status" value="1"/>
</dbReference>
<evidence type="ECO:0000256" key="11">
    <source>
        <dbReference type="SAM" id="Phobius"/>
    </source>
</evidence>
<accession>A0A7V7TWT1</accession>
<keyword evidence="15" id="KW-1185">Reference proteome</keyword>
<dbReference type="PRINTS" id="PR00344">
    <property type="entry name" value="BCTRLSENSOR"/>
</dbReference>
<evidence type="ECO:0000256" key="4">
    <source>
        <dbReference type="ARBA" id="ARBA00022553"/>
    </source>
</evidence>
<comment type="subcellular location">
    <subcellularLocation>
        <location evidence="2">Membrane</location>
    </subcellularLocation>
</comment>
<feature type="transmembrane region" description="Helical" evidence="11">
    <location>
        <begin position="21"/>
        <end position="41"/>
    </location>
</feature>
<dbReference type="PANTHER" id="PTHR45436:SF8">
    <property type="entry name" value="HISTIDINE KINASE"/>
    <property type="match status" value="1"/>
</dbReference>
<dbReference type="InterPro" id="IPR036890">
    <property type="entry name" value="HATPase_C_sf"/>
</dbReference>
<keyword evidence="8 11" id="KW-1133">Transmembrane helix</keyword>
<dbReference type="Pfam" id="PF02518">
    <property type="entry name" value="HATPase_c"/>
    <property type="match status" value="1"/>
</dbReference>
<proteinExistence type="predicted"/>
<keyword evidence="4" id="KW-0597">Phosphoprotein</keyword>
<keyword evidence="6 11" id="KW-0812">Transmembrane</keyword>
<name>A0A7V7TWT1_9HYPH</name>
<dbReference type="Pfam" id="PF00672">
    <property type="entry name" value="HAMP"/>
    <property type="match status" value="1"/>
</dbReference>
<keyword evidence="5" id="KW-0808">Transferase</keyword>
<evidence type="ECO:0000256" key="1">
    <source>
        <dbReference type="ARBA" id="ARBA00000085"/>
    </source>
</evidence>
<gene>
    <name evidence="14" type="ORF">F6X38_10160</name>
</gene>
<comment type="catalytic activity">
    <reaction evidence="1">
        <text>ATP + protein L-histidine = ADP + protein N-phospho-L-histidine.</text>
        <dbReference type="EC" id="2.7.13.3"/>
    </reaction>
</comment>
<dbReference type="SUPFAM" id="SSF55874">
    <property type="entry name" value="ATPase domain of HSP90 chaperone/DNA topoisomerase II/histidine kinase"/>
    <property type="match status" value="1"/>
</dbReference>
<dbReference type="AlphaFoldDB" id="A0A7V7TWT1"/>
<evidence type="ECO:0000256" key="9">
    <source>
        <dbReference type="ARBA" id="ARBA00023012"/>
    </source>
</evidence>
<dbReference type="CDD" id="cd00082">
    <property type="entry name" value="HisKA"/>
    <property type="match status" value="1"/>
</dbReference>
<protein>
    <recommendedName>
        <fullName evidence="3">histidine kinase</fullName>
        <ecNumber evidence="3">2.7.13.3</ecNumber>
    </recommendedName>
</protein>
<dbReference type="EMBL" id="VZDO01000007">
    <property type="protein sequence ID" value="KAB0679930.1"/>
    <property type="molecule type" value="Genomic_DNA"/>
</dbReference>
<dbReference type="InterPro" id="IPR036097">
    <property type="entry name" value="HisK_dim/P_sf"/>
</dbReference>
<evidence type="ECO:0000256" key="3">
    <source>
        <dbReference type="ARBA" id="ARBA00012438"/>
    </source>
</evidence>
<feature type="domain" description="HAMP" evidence="13">
    <location>
        <begin position="191"/>
        <end position="244"/>
    </location>
</feature>
<dbReference type="GO" id="GO:0000155">
    <property type="term" value="F:phosphorelay sensor kinase activity"/>
    <property type="evidence" value="ECO:0007669"/>
    <property type="project" value="InterPro"/>
</dbReference>
<dbReference type="Gene3D" id="6.10.340.10">
    <property type="match status" value="1"/>
</dbReference>
<keyword evidence="7" id="KW-0418">Kinase</keyword>
<evidence type="ECO:0000256" key="10">
    <source>
        <dbReference type="ARBA" id="ARBA00023136"/>
    </source>
</evidence>
<feature type="domain" description="Histidine kinase" evidence="12">
    <location>
        <begin position="252"/>
        <end position="468"/>
    </location>
</feature>
<dbReference type="InterPro" id="IPR003660">
    <property type="entry name" value="HAMP_dom"/>
</dbReference>
<evidence type="ECO:0000256" key="6">
    <source>
        <dbReference type="ARBA" id="ARBA00022692"/>
    </source>
</evidence>
<dbReference type="SMART" id="SM00388">
    <property type="entry name" value="HisKA"/>
    <property type="match status" value="1"/>
</dbReference>
<dbReference type="InterPro" id="IPR003594">
    <property type="entry name" value="HATPase_dom"/>
</dbReference>
<feature type="transmembrane region" description="Helical" evidence="11">
    <location>
        <begin position="170"/>
        <end position="189"/>
    </location>
</feature>
<evidence type="ECO:0000313" key="14">
    <source>
        <dbReference type="EMBL" id="KAB0679930.1"/>
    </source>
</evidence>
<evidence type="ECO:0000259" key="13">
    <source>
        <dbReference type="PROSITE" id="PS50885"/>
    </source>
</evidence>
<dbReference type="InterPro" id="IPR003661">
    <property type="entry name" value="HisK_dim/P_dom"/>
</dbReference>
<dbReference type="SUPFAM" id="SSF158472">
    <property type="entry name" value="HAMP domain-like"/>
    <property type="match status" value="1"/>
</dbReference>
<dbReference type="InterPro" id="IPR050428">
    <property type="entry name" value="TCS_sensor_his_kinase"/>
</dbReference>
<dbReference type="CDD" id="cd06225">
    <property type="entry name" value="HAMP"/>
    <property type="match status" value="1"/>
</dbReference>
<keyword evidence="10 11" id="KW-0472">Membrane</keyword>
<evidence type="ECO:0000313" key="15">
    <source>
        <dbReference type="Proteomes" id="UP000432089"/>
    </source>
</evidence>
<dbReference type="Proteomes" id="UP000432089">
    <property type="component" value="Unassembled WGS sequence"/>
</dbReference>
<sequence length="481" mass="51504">MSPPRRPGFRALMRMTAVRLSAVYLALFAVFAVVLVVYVTASATSLLQNQSRDTIGDEIGELGQVYQKTGIVGLVRSIERRSRQPGASLYLVTDPTGRILTGNVEALEPGVLDRAGFTERAFAYDRFSDDTSERLHFAVAQIINLPNGMRVLVGRDQTEQERFRTLVRRALILALALMGAGALFAWVFVGRRALVRLDRMSASSARILAGDLDERLPVTGANDEFDRLSANLNALLGRIALLREGLNQVSDNIAHDLKTPLTRLRNRAEAALADASTGGDPRTALEANIAESDQMIRTFDALLMISRVEAGFHPAEMGAVDLAALVSDLAELYEPLAEEAGGRIEVAASGAMPVRASRELVSQAVSNLIDNALKYGAGAGGEPVVQIALEDRGQTRRLTVADNGSGIPEDKRGRVLERFFRLDGSRTKPGSGLGLSLVQAIVRLHGGTLALEDAEPGLKVVVDLPAAGGEAHDGTAVAIRA</sequence>
<dbReference type="GO" id="GO:0005886">
    <property type="term" value="C:plasma membrane"/>
    <property type="evidence" value="ECO:0007669"/>
    <property type="project" value="TreeGrafter"/>
</dbReference>
<dbReference type="InterPro" id="IPR004358">
    <property type="entry name" value="Sig_transdc_His_kin-like_C"/>
</dbReference>
<dbReference type="SUPFAM" id="SSF47384">
    <property type="entry name" value="Homodimeric domain of signal transducing histidine kinase"/>
    <property type="match status" value="1"/>
</dbReference>
<comment type="caution">
    <text evidence="14">The sequence shown here is derived from an EMBL/GenBank/DDBJ whole genome shotgun (WGS) entry which is preliminary data.</text>
</comment>
<reference evidence="14 15" key="1">
    <citation type="submission" date="2019-09" db="EMBL/GenBank/DDBJ databases">
        <title>YIM 132180 draft genome.</title>
        <authorList>
            <person name="Zhang K."/>
        </authorList>
    </citation>
    <scope>NUCLEOTIDE SEQUENCE [LARGE SCALE GENOMIC DNA]</scope>
    <source>
        <strain evidence="14 15">YIM 132180</strain>
    </source>
</reference>
<evidence type="ECO:0000256" key="8">
    <source>
        <dbReference type="ARBA" id="ARBA00022989"/>
    </source>
</evidence>
<dbReference type="CDD" id="cd00075">
    <property type="entry name" value="HATPase"/>
    <property type="match status" value="1"/>
</dbReference>
<dbReference type="SMART" id="SM00387">
    <property type="entry name" value="HATPase_c"/>
    <property type="match status" value="1"/>
</dbReference>
<evidence type="ECO:0000256" key="5">
    <source>
        <dbReference type="ARBA" id="ARBA00022679"/>
    </source>
</evidence>
<dbReference type="EC" id="2.7.13.3" evidence="3"/>
<dbReference type="Gene3D" id="1.10.287.130">
    <property type="match status" value="1"/>
</dbReference>
<dbReference type="Gene3D" id="3.30.565.10">
    <property type="entry name" value="Histidine kinase-like ATPase, C-terminal domain"/>
    <property type="match status" value="1"/>
</dbReference>
<dbReference type="PANTHER" id="PTHR45436">
    <property type="entry name" value="SENSOR HISTIDINE KINASE YKOH"/>
    <property type="match status" value="1"/>
</dbReference>
<dbReference type="PROSITE" id="PS50885">
    <property type="entry name" value="HAMP"/>
    <property type="match status" value="1"/>
</dbReference>
<dbReference type="InterPro" id="IPR005467">
    <property type="entry name" value="His_kinase_dom"/>
</dbReference>